<dbReference type="OrthoDB" id="6430548at2759"/>
<organism evidence="2 4">
    <name type="scientific">Araneus ventricosus</name>
    <name type="common">Orbweaver spider</name>
    <name type="synonym">Epeira ventricosa</name>
    <dbReference type="NCBI Taxonomy" id="182803"/>
    <lineage>
        <taxon>Eukaryota</taxon>
        <taxon>Metazoa</taxon>
        <taxon>Ecdysozoa</taxon>
        <taxon>Arthropoda</taxon>
        <taxon>Chelicerata</taxon>
        <taxon>Arachnida</taxon>
        <taxon>Araneae</taxon>
        <taxon>Araneomorphae</taxon>
        <taxon>Entelegynae</taxon>
        <taxon>Araneoidea</taxon>
        <taxon>Araneidae</taxon>
        <taxon>Araneus</taxon>
    </lineage>
</organism>
<proteinExistence type="predicted"/>
<evidence type="ECO:0000313" key="2">
    <source>
        <dbReference type="EMBL" id="GBO28341.1"/>
    </source>
</evidence>
<dbReference type="GO" id="GO:0030729">
    <property type="term" value="F:acetoacetate-CoA ligase activity"/>
    <property type="evidence" value="ECO:0007669"/>
    <property type="project" value="TreeGrafter"/>
</dbReference>
<comment type="caution">
    <text evidence="2">The sequence shown here is derived from an EMBL/GenBank/DDBJ whole genome shotgun (WGS) entry which is preliminary data.</text>
</comment>
<evidence type="ECO:0000313" key="3">
    <source>
        <dbReference type="EMBL" id="GBO28344.1"/>
    </source>
</evidence>
<dbReference type="EMBL" id="BGPR01051388">
    <property type="protein sequence ID" value="GBO28341.1"/>
    <property type="molecule type" value="Genomic_DNA"/>
</dbReference>
<evidence type="ECO:0000313" key="4">
    <source>
        <dbReference type="Proteomes" id="UP000499080"/>
    </source>
</evidence>
<dbReference type="InterPro" id="IPR000873">
    <property type="entry name" value="AMP-dep_synth/lig_dom"/>
</dbReference>
<dbReference type="InterPro" id="IPR042099">
    <property type="entry name" value="ANL_N_sf"/>
</dbReference>
<dbReference type="AlphaFoldDB" id="A0A4Y2VUI1"/>
<dbReference type="PANTHER" id="PTHR42921:SF1">
    <property type="entry name" value="ACETOACETYL-COA SYNTHETASE"/>
    <property type="match status" value="1"/>
</dbReference>
<accession>A0A4Y2VUI1</accession>
<protein>
    <submittedName>
        <fullName evidence="2">Acetoacetyl-CoA synthetase</fullName>
    </submittedName>
</protein>
<dbReference type="Pfam" id="PF00501">
    <property type="entry name" value="AMP-binding"/>
    <property type="match status" value="1"/>
</dbReference>
<name>A0A4Y2VUI1_ARAVE</name>
<reference evidence="2 4" key="1">
    <citation type="journal article" date="2019" name="Sci. Rep.">
        <title>Orb-weaving spider Araneus ventricosus genome elucidates the spidroin gene catalogue.</title>
        <authorList>
            <person name="Kono N."/>
            <person name="Nakamura H."/>
            <person name="Ohtoshi R."/>
            <person name="Moran D.A.P."/>
            <person name="Shinohara A."/>
            <person name="Yoshida Y."/>
            <person name="Fujiwara M."/>
            <person name="Mori M."/>
            <person name="Tomita M."/>
            <person name="Arakawa K."/>
        </authorList>
    </citation>
    <scope>NUCLEOTIDE SEQUENCE [LARGE SCALE GENOMIC DNA]</scope>
</reference>
<dbReference type="Gene3D" id="3.40.50.12780">
    <property type="entry name" value="N-terminal domain of ligase-like"/>
    <property type="match status" value="1"/>
</dbReference>
<feature type="non-terminal residue" evidence="2">
    <location>
        <position position="1"/>
    </location>
</feature>
<feature type="domain" description="AMP-dependent synthetase/ligase" evidence="1">
    <location>
        <begin position="31"/>
        <end position="161"/>
    </location>
</feature>
<dbReference type="EMBL" id="BGPR01051391">
    <property type="protein sequence ID" value="GBO28344.1"/>
    <property type="molecule type" value="Genomic_DNA"/>
</dbReference>
<dbReference type="PANTHER" id="PTHR42921">
    <property type="entry name" value="ACETOACETYL-COA SYNTHETASE"/>
    <property type="match status" value="1"/>
</dbReference>
<dbReference type="Proteomes" id="UP000499080">
    <property type="component" value="Unassembled WGS sequence"/>
</dbReference>
<keyword evidence="4" id="KW-1185">Reference proteome</keyword>
<dbReference type="SUPFAM" id="SSF56801">
    <property type="entry name" value="Acetyl-CoA synthetase-like"/>
    <property type="match status" value="1"/>
</dbReference>
<sequence>VLVKTGSGFLDNEWFSGARLNFAENLMRIRDDRLALVCEDEYGNEDSVTFSEMFEEVRQYAAAFRKHGLTVGDRVACIMTNRKEAIFAMLATTSIGAIWSGPLPFHGSRAISNLVRFVDPKMIIALDHFQDEGEDYYQFDKILAAAESAPNATTVIVLATKPKTVSCLSEIPKRYFHRPKKL</sequence>
<gene>
    <name evidence="2" type="primary">AACS_34</name>
    <name evidence="3" type="synonym">AACS_8</name>
    <name evidence="2" type="ORF">AVEN_262807_1</name>
    <name evidence="3" type="ORF">AVEN_46703_1</name>
</gene>
<evidence type="ECO:0000259" key="1">
    <source>
        <dbReference type="Pfam" id="PF00501"/>
    </source>
</evidence>